<evidence type="ECO:0000256" key="1">
    <source>
        <dbReference type="ARBA" id="ARBA00007521"/>
    </source>
</evidence>
<keyword evidence="4" id="KW-1185">Reference proteome</keyword>
<gene>
    <name evidence="3" type="ORF">GCM10007971_14720</name>
</gene>
<accession>A0A917XXA2</accession>
<organism evidence="3 4">
    <name type="scientific">Oceanobacillus indicireducens</name>
    <dbReference type="NCBI Taxonomy" id="1004261"/>
    <lineage>
        <taxon>Bacteria</taxon>
        <taxon>Bacillati</taxon>
        <taxon>Bacillota</taxon>
        <taxon>Bacilli</taxon>
        <taxon>Bacillales</taxon>
        <taxon>Bacillaceae</taxon>
        <taxon>Oceanobacillus</taxon>
    </lineage>
</organism>
<evidence type="ECO:0000256" key="2">
    <source>
        <dbReference type="ARBA" id="ARBA00022649"/>
    </source>
</evidence>
<reference evidence="3" key="2">
    <citation type="submission" date="2020-09" db="EMBL/GenBank/DDBJ databases">
        <authorList>
            <person name="Sun Q."/>
            <person name="Ohkuma M."/>
        </authorList>
    </citation>
    <scope>NUCLEOTIDE SEQUENCE</scope>
    <source>
        <strain evidence="3">JCM 17251</strain>
    </source>
</reference>
<dbReference type="AlphaFoldDB" id="A0A917XXA2"/>
<dbReference type="InterPro" id="IPR003477">
    <property type="entry name" value="PemK-like"/>
</dbReference>
<dbReference type="Proteomes" id="UP000624041">
    <property type="component" value="Unassembled WGS sequence"/>
</dbReference>
<dbReference type="Gene3D" id="2.30.30.110">
    <property type="match status" value="1"/>
</dbReference>
<name>A0A917XXA2_9BACI</name>
<dbReference type="Pfam" id="PF02452">
    <property type="entry name" value="PemK_toxin"/>
    <property type="match status" value="1"/>
</dbReference>
<comment type="caution">
    <text evidence="3">The sequence shown here is derived from an EMBL/GenBank/DDBJ whole genome shotgun (WGS) entry which is preliminary data.</text>
</comment>
<dbReference type="RefSeq" id="WP_373290806.1">
    <property type="nucleotide sequence ID" value="NZ_BMOS01000008.1"/>
</dbReference>
<sequence length="83" mass="9550">MNRLVIDLQLFNSGKLAVVCPITSQIKNYPFEVKIPDDLKINGVILTDQLRSLDWRLRNLKIVDKVPEVVVVECLEKINTFIN</sequence>
<dbReference type="InterPro" id="IPR011067">
    <property type="entry name" value="Plasmid_toxin/cell-grow_inhib"/>
</dbReference>
<evidence type="ECO:0008006" key="5">
    <source>
        <dbReference type="Google" id="ProtNLM"/>
    </source>
</evidence>
<evidence type="ECO:0000313" key="3">
    <source>
        <dbReference type="EMBL" id="GGN55693.1"/>
    </source>
</evidence>
<protein>
    <recommendedName>
        <fullName evidence="5">mRNA-degrading endonuclease</fullName>
    </recommendedName>
</protein>
<comment type="similarity">
    <text evidence="1">Belongs to the PemK/MazF family.</text>
</comment>
<dbReference type="SUPFAM" id="SSF50118">
    <property type="entry name" value="Cell growth inhibitor/plasmid maintenance toxic component"/>
    <property type="match status" value="1"/>
</dbReference>
<proteinExistence type="inferred from homology"/>
<keyword evidence="2" id="KW-1277">Toxin-antitoxin system</keyword>
<dbReference type="GO" id="GO:0003677">
    <property type="term" value="F:DNA binding"/>
    <property type="evidence" value="ECO:0007669"/>
    <property type="project" value="InterPro"/>
</dbReference>
<evidence type="ECO:0000313" key="4">
    <source>
        <dbReference type="Proteomes" id="UP000624041"/>
    </source>
</evidence>
<reference evidence="3" key="1">
    <citation type="journal article" date="2014" name="Int. J. Syst. Evol. Microbiol.">
        <title>Complete genome sequence of Corynebacterium casei LMG S-19264T (=DSM 44701T), isolated from a smear-ripened cheese.</title>
        <authorList>
            <consortium name="US DOE Joint Genome Institute (JGI-PGF)"/>
            <person name="Walter F."/>
            <person name="Albersmeier A."/>
            <person name="Kalinowski J."/>
            <person name="Ruckert C."/>
        </authorList>
    </citation>
    <scope>NUCLEOTIDE SEQUENCE</scope>
    <source>
        <strain evidence="3">JCM 17251</strain>
    </source>
</reference>
<dbReference type="EMBL" id="BMOS01000008">
    <property type="protein sequence ID" value="GGN55693.1"/>
    <property type="molecule type" value="Genomic_DNA"/>
</dbReference>